<feature type="compositionally biased region" description="Low complexity" evidence="1">
    <location>
        <begin position="10"/>
        <end position="21"/>
    </location>
</feature>
<evidence type="ECO:0000313" key="4">
    <source>
        <dbReference type="Proteomes" id="UP000271708"/>
    </source>
</evidence>
<evidence type="ECO:0000256" key="1">
    <source>
        <dbReference type="SAM" id="MobiDB-lite"/>
    </source>
</evidence>
<dbReference type="RefSeq" id="WP_123092542.1">
    <property type="nucleotide sequence ID" value="NZ_CP044548.2"/>
</dbReference>
<sequence length="224" mass="23557">MKNTPPLGPAPARGAPGESGLTTAQRRTLLALQEAGGPRSVVEVAAATGVHPNTVRAHLEALVASGHVERARRHAGGRGRPSAVYAAEPSDHSVREYRALATAFVEQLASGPGTGERLRDISRAVGRTWSGHRDVEPVDGDDARPVVVGALRRLGFAPDDTDPDHVRLRTCPLLDVAQVHPDVVCQVHLGLVDGLLRRAGDDATQAGLAPFAEPGACVLHLERP</sequence>
<dbReference type="Pfam" id="PF12802">
    <property type="entry name" value="MarR_2"/>
    <property type="match status" value="1"/>
</dbReference>
<dbReference type="KEGG" id="jme:EEW87_000535"/>
<gene>
    <name evidence="3" type="ORF">EEW87_000535</name>
</gene>
<dbReference type="GeneID" id="59162916"/>
<reference evidence="3 4" key="1">
    <citation type="submission" date="2019-09" db="EMBL/GenBank/DDBJ databases">
        <title>Complete Genome Sequence of Janibacter melonis M714 with both human health impact and industrial applications.</title>
        <authorList>
            <person name="Jin M."/>
            <person name="Zhao Q.R."/>
        </authorList>
    </citation>
    <scope>NUCLEOTIDE SEQUENCE [LARGE SCALE GENOMIC DNA]</scope>
    <source>
        <strain evidence="3 4">M714</strain>
    </source>
</reference>
<feature type="domain" description="HTH marR-type" evidence="2">
    <location>
        <begin position="19"/>
        <end position="78"/>
    </location>
</feature>
<name>A0A5P8FI21_9MICO</name>
<dbReference type="Gene3D" id="1.10.10.10">
    <property type="entry name" value="Winged helix-like DNA-binding domain superfamily/Winged helix DNA-binding domain"/>
    <property type="match status" value="1"/>
</dbReference>
<dbReference type="InterPro" id="IPR036390">
    <property type="entry name" value="WH_DNA-bd_sf"/>
</dbReference>
<accession>A0A5P8FI21</accession>
<feature type="region of interest" description="Disordered" evidence="1">
    <location>
        <begin position="1"/>
        <end position="21"/>
    </location>
</feature>
<dbReference type="InterPro" id="IPR036388">
    <property type="entry name" value="WH-like_DNA-bd_sf"/>
</dbReference>
<organism evidence="3 4">
    <name type="scientific">Janibacter melonis</name>
    <dbReference type="NCBI Taxonomy" id="262209"/>
    <lineage>
        <taxon>Bacteria</taxon>
        <taxon>Bacillati</taxon>
        <taxon>Actinomycetota</taxon>
        <taxon>Actinomycetes</taxon>
        <taxon>Micrococcales</taxon>
        <taxon>Intrasporangiaceae</taxon>
        <taxon>Janibacter</taxon>
    </lineage>
</organism>
<evidence type="ECO:0000313" key="3">
    <source>
        <dbReference type="EMBL" id="QFQ29137.2"/>
    </source>
</evidence>
<dbReference type="AlphaFoldDB" id="A0A5P8FI21"/>
<proteinExistence type="predicted"/>
<dbReference type="SUPFAM" id="SSF46785">
    <property type="entry name" value="Winged helix' DNA-binding domain"/>
    <property type="match status" value="1"/>
</dbReference>
<dbReference type="InterPro" id="IPR000835">
    <property type="entry name" value="HTH_MarR-typ"/>
</dbReference>
<dbReference type="InterPro" id="IPR011991">
    <property type="entry name" value="ArsR-like_HTH"/>
</dbReference>
<dbReference type="CDD" id="cd00090">
    <property type="entry name" value="HTH_ARSR"/>
    <property type="match status" value="1"/>
</dbReference>
<dbReference type="GO" id="GO:0003700">
    <property type="term" value="F:DNA-binding transcription factor activity"/>
    <property type="evidence" value="ECO:0007669"/>
    <property type="project" value="InterPro"/>
</dbReference>
<evidence type="ECO:0000259" key="2">
    <source>
        <dbReference type="Pfam" id="PF12802"/>
    </source>
</evidence>
<dbReference type="Proteomes" id="UP000271708">
    <property type="component" value="Chromosome"/>
</dbReference>
<dbReference type="EMBL" id="CP044548">
    <property type="protein sequence ID" value="QFQ29137.2"/>
    <property type="molecule type" value="Genomic_DNA"/>
</dbReference>
<protein>
    <submittedName>
        <fullName evidence="3">MarR family transcriptional regulator</fullName>
    </submittedName>
</protein>